<keyword evidence="2" id="KW-1185">Reference proteome</keyword>
<dbReference type="AlphaFoldDB" id="E1JTA6"/>
<dbReference type="eggNOG" id="ENOG5032G33">
    <property type="taxonomic scope" value="Bacteria"/>
</dbReference>
<reference evidence="1 2" key="1">
    <citation type="submission" date="2010-08" db="EMBL/GenBank/DDBJ databases">
        <title>The draft genome of Desulfovibrio fructosovorans JJ.</title>
        <authorList>
            <consortium name="US DOE Joint Genome Institute (JGI-PGF)"/>
            <person name="Lucas S."/>
            <person name="Copeland A."/>
            <person name="Lapidus A."/>
            <person name="Cheng J.-F."/>
            <person name="Bruce D."/>
            <person name="Goodwin L."/>
            <person name="Pitluck S."/>
            <person name="Land M.L."/>
            <person name="Hauser L."/>
            <person name="Chang Y.-J."/>
            <person name="Jeffries C."/>
            <person name="Wall J.D."/>
            <person name="Stahl D.A."/>
            <person name="Arkin A.P."/>
            <person name="Dehal P."/>
            <person name="Stolyar S.M."/>
            <person name="Hazen T.C."/>
            <person name="Woyke T.J."/>
        </authorList>
    </citation>
    <scope>NUCLEOTIDE SEQUENCE [LARGE SCALE GENOMIC DNA]</scope>
    <source>
        <strain evidence="1 2">JJ</strain>
    </source>
</reference>
<protein>
    <submittedName>
        <fullName evidence="1">Uncharacterized protein</fullName>
    </submittedName>
</protein>
<proteinExistence type="predicted"/>
<gene>
    <name evidence="1" type="ORF">DesfrDRAFT_0855</name>
</gene>
<sequence>MDKYVNINATPGILKHPYLGIDAAENVIQAMAPIRHMLDKKDPISDFFKINGANLDYTQANKRELNELTQAVIVHEKLRNADIKGDYKVIRDFLRLGKKFTPVDKAVMKDRQDRGLNPIEYMREVVAAKGARPVKGKRMFRSSGVSSTSTANP</sequence>
<name>E1JTA6_SOLFR</name>
<evidence type="ECO:0000313" key="2">
    <source>
        <dbReference type="Proteomes" id="UP000006250"/>
    </source>
</evidence>
<dbReference type="EMBL" id="AECZ01000004">
    <property type="protein sequence ID" value="EFL52366.1"/>
    <property type="molecule type" value="Genomic_DNA"/>
</dbReference>
<dbReference type="Proteomes" id="UP000006250">
    <property type="component" value="Unassembled WGS sequence"/>
</dbReference>
<evidence type="ECO:0000313" key="1">
    <source>
        <dbReference type="EMBL" id="EFL52366.1"/>
    </source>
</evidence>
<accession>E1JTA6</accession>
<dbReference type="STRING" id="596151.DesfrDRAFT_0855"/>
<organism evidence="1 2">
    <name type="scientific">Solidesulfovibrio fructosivorans JJ]</name>
    <dbReference type="NCBI Taxonomy" id="596151"/>
    <lineage>
        <taxon>Bacteria</taxon>
        <taxon>Pseudomonadati</taxon>
        <taxon>Thermodesulfobacteriota</taxon>
        <taxon>Desulfovibrionia</taxon>
        <taxon>Desulfovibrionales</taxon>
        <taxon>Desulfovibrionaceae</taxon>
        <taxon>Solidesulfovibrio</taxon>
    </lineage>
</organism>
<comment type="caution">
    <text evidence="1">The sequence shown here is derived from an EMBL/GenBank/DDBJ whole genome shotgun (WGS) entry which is preliminary data.</text>
</comment>